<keyword evidence="7" id="KW-1185">Reference proteome</keyword>
<proteinExistence type="predicted"/>
<keyword evidence="3" id="KW-0804">Transcription</keyword>
<dbReference type="EMBL" id="BAAAZH010000011">
    <property type="protein sequence ID" value="GAA4115501.1"/>
    <property type="molecule type" value="Genomic_DNA"/>
</dbReference>
<dbReference type="Gene3D" id="3.30.450.40">
    <property type="match status" value="1"/>
</dbReference>
<dbReference type="InterPro" id="IPR014757">
    <property type="entry name" value="Tscrpt_reg_IclR_C"/>
</dbReference>
<dbReference type="RefSeq" id="WP_344732615.1">
    <property type="nucleotide sequence ID" value="NZ_BAAAZH010000011.1"/>
</dbReference>
<dbReference type="Pfam" id="PF01614">
    <property type="entry name" value="IclR_C"/>
    <property type="match status" value="1"/>
</dbReference>
<comment type="caution">
    <text evidence="6">The sequence shown here is derived from an EMBL/GenBank/DDBJ whole genome shotgun (WGS) entry which is preliminary data.</text>
</comment>
<keyword evidence="1" id="KW-0805">Transcription regulation</keyword>
<dbReference type="InterPro" id="IPR005471">
    <property type="entry name" value="Tscrpt_reg_IclR_N"/>
</dbReference>
<keyword evidence="2" id="KW-0238">DNA-binding</keyword>
<dbReference type="SMART" id="SM00346">
    <property type="entry name" value="HTH_ICLR"/>
    <property type="match status" value="1"/>
</dbReference>
<feature type="domain" description="HTH iclR-type" evidence="4">
    <location>
        <begin position="9"/>
        <end position="70"/>
    </location>
</feature>
<dbReference type="PROSITE" id="PS51077">
    <property type="entry name" value="HTH_ICLR"/>
    <property type="match status" value="1"/>
</dbReference>
<dbReference type="InterPro" id="IPR029016">
    <property type="entry name" value="GAF-like_dom_sf"/>
</dbReference>
<evidence type="ECO:0000313" key="7">
    <source>
        <dbReference type="Proteomes" id="UP001501495"/>
    </source>
</evidence>
<evidence type="ECO:0000259" key="5">
    <source>
        <dbReference type="PROSITE" id="PS51078"/>
    </source>
</evidence>
<dbReference type="Gene3D" id="1.10.10.10">
    <property type="entry name" value="Winged helix-like DNA-binding domain superfamily/Winged helix DNA-binding domain"/>
    <property type="match status" value="1"/>
</dbReference>
<dbReference type="InterPro" id="IPR050707">
    <property type="entry name" value="HTH_MetabolicPath_Reg"/>
</dbReference>
<organism evidence="6 7">
    <name type="scientific">Nocardioides fonticola</name>
    <dbReference type="NCBI Taxonomy" id="450363"/>
    <lineage>
        <taxon>Bacteria</taxon>
        <taxon>Bacillati</taxon>
        <taxon>Actinomycetota</taxon>
        <taxon>Actinomycetes</taxon>
        <taxon>Propionibacteriales</taxon>
        <taxon>Nocardioidaceae</taxon>
        <taxon>Nocardioides</taxon>
    </lineage>
</organism>
<dbReference type="PROSITE" id="PS51078">
    <property type="entry name" value="ICLR_ED"/>
    <property type="match status" value="1"/>
</dbReference>
<name>A0ABP7XHD0_9ACTN</name>
<sequence length="259" mass="27353">MAGRSAPGASLVARAFEILGAFDERHRSLALAELAERTGLPTSTALRIARQLVADGALARRPDGRYVVGRRIWDLGLLAPVESDLRETASPYLHDLHAATRATVHLAVREGAEVLYLDRLAGRASVPVVSRVGTRLPLHATGVGKVLLAHAPDDVVAAVLGDLRRLTPHTITQPRVLTGQLARVRRDGYATTAEEMTLGACSAAVPIRAGGEGEVVAALGVVVPSLRRDRVRLVAALEVAAAGIGRRLRHPGGPAAPRR</sequence>
<gene>
    <name evidence="6" type="ORF">GCM10022215_14390</name>
</gene>
<dbReference type="InterPro" id="IPR036388">
    <property type="entry name" value="WH-like_DNA-bd_sf"/>
</dbReference>
<reference evidence="7" key="1">
    <citation type="journal article" date="2019" name="Int. J. Syst. Evol. Microbiol.">
        <title>The Global Catalogue of Microorganisms (GCM) 10K type strain sequencing project: providing services to taxonomists for standard genome sequencing and annotation.</title>
        <authorList>
            <consortium name="The Broad Institute Genomics Platform"/>
            <consortium name="The Broad Institute Genome Sequencing Center for Infectious Disease"/>
            <person name="Wu L."/>
            <person name="Ma J."/>
        </authorList>
    </citation>
    <scope>NUCLEOTIDE SEQUENCE [LARGE SCALE GENOMIC DNA]</scope>
    <source>
        <strain evidence="7">JCM 16703</strain>
    </source>
</reference>
<evidence type="ECO:0000259" key="4">
    <source>
        <dbReference type="PROSITE" id="PS51077"/>
    </source>
</evidence>
<dbReference type="SUPFAM" id="SSF46785">
    <property type="entry name" value="Winged helix' DNA-binding domain"/>
    <property type="match status" value="1"/>
</dbReference>
<evidence type="ECO:0000256" key="3">
    <source>
        <dbReference type="ARBA" id="ARBA00023163"/>
    </source>
</evidence>
<dbReference type="PANTHER" id="PTHR30136:SF24">
    <property type="entry name" value="HTH-TYPE TRANSCRIPTIONAL REPRESSOR ALLR"/>
    <property type="match status" value="1"/>
</dbReference>
<dbReference type="Pfam" id="PF09339">
    <property type="entry name" value="HTH_IclR"/>
    <property type="match status" value="1"/>
</dbReference>
<accession>A0ABP7XHD0</accession>
<dbReference type="SUPFAM" id="SSF55781">
    <property type="entry name" value="GAF domain-like"/>
    <property type="match status" value="1"/>
</dbReference>
<evidence type="ECO:0000313" key="6">
    <source>
        <dbReference type="EMBL" id="GAA4115501.1"/>
    </source>
</evidence>
<dbReference type="InterPro" id="IPR036390">
    <property type="entry name" value="WH_DNA-bd_sf"/>
</dbReference>
<evidence type="ECO:0000256" key="2">
    <source>
        <dbReference type="ARBA" id="ARBA00023125"/>
    </source>
</evidence>
<evidence type="ECO:0000256" key="1">
    <source>
        <dbReference type="ARBA" id="ARBA00023015"/>
    </source>
</evidence>
<protein>
    <submittedName>
        <fullName evidence="6">IclR family transcriptional regulator</fullName>
    </submittedName>
</protein>
<dbReference type="PANTHER" id="PTHR30136">
    <property type="entry name" value="HELIX-TURN-HELIX TRANSCRIPTIONAL REGULATOR, ICLR FAMILY"/>
    <property type="match status" value="1"/>
</dbReference>
<feature type="domain" description="IclR-ED" evidence="5">
    <location>
        <begin position="71"/>
        <end position="250"/>
    </location>
</feature>
<dbReference type="Proteomes" id="UP001501495">
    <property type="component" value="Unassembled WGS sequence"/>
</dbReference>